<proteinExistence type="predicted"/>
<reference evidence="1" key="1">
    <citation type="submission" date="2015-10" db="EMBL/GenBank/DDBJ databases">
        <authorList>
            <person name="Gilbert D.G."/>
        </authorList>
    </citation>
    <scope>NUCLEOTIDE SEQUENCE</scope>
</reference>
<sequence length="42" mass="4694">MFFMVDISQGQPNQTQIVESEETIILSHKSSISNSNNAKLLN</sequence>
<dbReference type="EMBL" id="CZRL01000016">
    <property type="protein sequence ID" value="CUS50270.1"/>
    <property type="molecule type" value="Genomic_DNA"/>
</dbReference>
<protein>
    <submittedName>
        <fullName evidence="1">Uncharacterized protein</fullName>
    </submittedName>
</protein>
<dbReference type="AlphaFoldDB" id="A0A170PQM5"/>
<accession>A0A170PQM5</accession>
<name>A0A170PQM5_9ZZZZ</name>
<organism evidence="1">
    <name type="scientific">hydrothermal vent metagenome</name>
    <dbReference type="NCBI Taxonomy" id="652676"/>
    <lineage>
        <taxon>unclassified sequences</taxon>
        <taxon>metagenomes</taxon>
        <taxon>ecological metagenomes</taxon>
    </lineage>
</organism>
<evidence type="ECO:0000313" key="1">
    <source>
        <dbReference type="EMBL" id="CUS50270.1"/>
    </source>
</evidence>
<gene>
    <name evidence="1" type="ORF">MGWOODY_XGa2263</name>
</gene>